<evidence type="ECO:0000259" key="1">
    <source>
        <dbReference type="Pfam" id="PF13843"/>
    </source>
</evidence>
<feature type="domain" description="PiggyBac transposable element-derived protein" evidence="1">
    <location>
        <begin position="129"/>
        <end position="483"/>
    </location>
</feature>
<dbReference type="PANTHER" id="PTHR46599">
    <property type="entry name" value="PIGGYBAC TRANSPOSABLE ELEMENT-DERIVED PROTEIN 4"/>
    <property type="match status" value="1"/>
</dbReference>
<evidence type="ECO:0000313" key="3">
    <source>
        <dbReference type="Proteomes" id="UP000478052"/>
    </source>
</evidence>
<dbReference type="OrthoDB" id="6577955at2759"/>
<dbReference type="EMBL" id="VUJU01013721">
    <property type="protein sequence ID" value="KAF0703900.1"/>
    <property type="molecule type" value="Genomic_DNA"/>
</dbReference>
<organism evidence="2 3">
    <name type="scientific">Aphis craccivora</name>
    <name type="common">Cowpea aphid</name>
    <dbReference type="NCBI Taxonomy" id="307492"/>
    <lineage>
        <taxon>Eukaryota</taxon>
        <taxon>Metazoa</taxon>
        <taxon>Ecdysozoa</taxon>
        <taxon>Arthropoda</taxon>
        <taxon>Hexapoda</taxon>
        <taxon>Insecta</taxon>
        <taxon>Pterygota</taxon>
        <taxon>Neoptera</taxon>
        <taxon>Paraneoptera</taxon>
        <taxon>Hemiptera</taxon>
        <taxon>Sternorrhyncha</taxon>
        <taxon>Aphidomorpha</taxon>
        <taxon>Aphidoidea</taxon>
        <taxon>Aphididae</taxon>
        <taxon>Aphidini</taxon>
        <taxon>Aphis</taxon>
        <taxon>Aphis</taxon>
    </lineage>
</organism>
<protein>
    <submittedName>
        <fullName evidence="2">PiggyBac transposable element-derived protein 4-like</fullName>
    </submittedName>
</protein>
<dbReference type="Pfam" id="PF13843">
    <property type="entry name" value="DDE_Tnp_1_7"/>
    <property type="match status" value="1"/>
</dbReference>
<comment type="caution">
    <text evidence="2">The sequence shown here is derived from an EMBL/GenBank/DDBJ whole genome shotgun (WGS) entry which is preliminary data.</text>
</comment>
<dbReference type="Proteomes" id="UP000478052">
    <property type="component" value="Unassembled WGS sequence"/>
</dbReference>
<keyword evidence="3" id="KW-1185">Reference proteome</keyword>
<name>A0A6G0VP58_APHCR</name>
<dbReference type="InterPro" id="IPR029526">
    <property type="entry name" value="PGBD"/>
</dbReference>
<sequence>MSDNIQNVCNWLDETEEDNLLYDSDDTDADPDFVCTNKHNKIDSESDTDVDVHINLSSSRINNASVASRSRSRSPFIRDNSSYYLGKDKVTKWYKESCTPSNSRTLRRNIVLHLPGVKRVARDVKSIIDCWKLFFPDMVIDEIVKCTNIYLTKIRTNFQRERDCLDTTREEIKALFGLLYLAGVLRSNHLNLKDLWSDDPLSPEYFRAVMPLKRFYLLLRALRFDDINTRTERKMYDKLAAIRMIFDGFVQRCQAVYTVGENCTIDEMLEGFRGRCSFRQYIPNKPNKYGIKIQALVDSRTFFTSNMEVYVGTQPDGPFKFENKPSSIVKRMITPISKTGRNITIDNWYTSIPLVNELLENHNLTTVGTLRKNKKEIPLCFLDTKRREKNSTLFGYSKNLMITSYVPRKNKNVILVSSMHNQGVIDTDSGDQNKPEIITFYNSTKGGVDVVDELKGEYSVSRVSCRWPLTIFFSLMNIAGINSQIIYRENTGNVITRRNYLRSLGRELAKEFMINRLDIPTLSIQLRSTIMKITGIKKQPTQPEHHGTVKERLKCAYCPKNKNRKTMVCCELCNNRICKEHTSTICKSCQTGSEEKSDSE</sequence>
<dbReference type="PANTHER" id="PTHR46599:SF6">
    <property type="entry name" value="DUAL SPECIFICITY PHOSPHATASE 26"/>
    <property type="match status" value="1"/>
</dbReference>
<proteinExistence type="predicted"/>
<gene>
    <name evidence="2" type="ORF">FWK35_00035593</name>
</gene>
<accession>A0A6G0VP58</accession>
<evidence type="ECO:0000313" key="2">
    <source>
        <dbReference type="EMBL" id="KAF0703900.1"/>
    </source>
</evidence>
<dbReference type="AlphaFoldDB" id="A0A6G0VP58"/>
<reference evidence="2 3" key="1">
    <citation type="submission" date="2019-08" db="EMBL/GenBank/DDBJ databases">
        <title>Whole genome of Aphis craccivora.</title>
        <authorList>
            <person name="Voronova N.V."/>
            <person name="Shulinski R.S."/>
            <person name="Bandarenka Y.V."/>
            <person name="Zhorov D.G."/>
            <person name="Warner D."/>
        </authorList>
    </citation>
    <scope>NUCLEOTIDE SEQUENCE [LARGE SCALE GENOMIC DNA]</scope>
    <source>
        <strain evidence="2">180601</strain>
        <tissue evidence="2">Whole Body</tissue>
    </source>
</reference>